<sequence length="201" mass="22513">MVGLWKPAAPAPGEQVKFCSLPSNRWWTNPIAFDAPNVECSNQKHNTHVASHVKHPCHARMVEECRTCSTEVVKQPVRFTERVITVCIDKFILRTQLVLLLSSEYFRFVLFSAKRLLHSAPVRIVPGHVEVGNFLQGRSAVSKRSRVALSQQGCRCGHSTKKRLAVATKPASSHIVPDPITSAGQNHLQDTITDRCTWRAR</sequence>
<dbReference type="Proteomes" id="UP000030641">
    <property type="component" value="Unassembled WGS sequence"/>
</dbReference>
<reference evidence="1 2" key="1">
    <citation type="journal article" date="2014" name="BMC Genomics">
        <title>Genome sequencing of four Aureobasidium pullulans varieties: biotechnological potential, stress tolerance, and description of new species.</title>
        <authorList>
            <person name="Gostin Ar C."/>
            <person name="Ohm R.A."/>
            <person name="Kogej T."/>
            <person name="Sonjak S."/>
            <person name="Turk M."/>
            <person name="Zajc J."/>
            <person name="Zalar P."/>
            <person name="Grube M."/>
            <person name="Sun H."/>
            <person name="Han J."/>
            <person name="Sharma A."/>
            <person name="Chiniquy J."/>
            <person name="Ngan C.Y."/>
            <person name="Lipzen A."/>
            <person name="Barry K."/>
            <person name="Grigoriev I.V."/>
            <person name="Gunde-Cimerman N."/>
        </authorList>
    </citation>
    <scope>NUCLEOTIDE SEQUENCE [LARGE SCALE GENOMIC DNA]</scope>
    <source>
        <strain evidence="1 2">EXF-2481</strain>
    </source>
</reference>
<accession>A0A074YX95</accession>
<proteinExistence type="predicted"/>
<dbReference type="HOGENOM" id="CLU_1360173_0_0_1"/>
<dbReference type="GeneID" id="25368164"/>
<dbReference type="AlphaFoldDB" id="A0A074YX95"/>
<dbReference type="EMBL" id="KL584778">
    <property type="protein sequence ID" value="KEQ91476.1"/>
    <property type="molecule type" value="Genomic_DNA"/>
</dbReference>
<keyword evidence="2" id="KW-1185">Reference proteome</keyword>
<dbReference type="RefSeq" id="XP_013339984.1">
    <property type="nucleotide sequence ID" value="XM_013484530.1"/>
</dbReference>
<evidence type="ECO:0000313" key="1">
    <source>
        <dbReference type="EMBL" id="KEQ91476.1"/>
    </source>
</evidence>
<gene>
    <name evidence="1" type="ORF">AUEXF2481DRAFT_466826</name>
</gene>
<protein>
    <submittedName>
        <fullName evidence="1">Uncharacterized protein</fullName>
    </submittedName>
</protein>
<name>A0A074YX95_AURSE</name>
<evidence type="ECO:0000313" key="2">
    <source>
        <dbReference type="Proteomes" id="UP000030641"/>
    </source>
</evidence>
<dbReference type="InParanoid" id="A0A074YX95"/>
<organism evidence="1 2">
    <name type="scientific">Aureobasidium subglaciale (strain EXF-2481)</name>
    <name type="common">Aureobasidium pullulans var. subglaciale</name>
    <dbReference type="NCBI Taxonomy" id="1043005"/>
    <lineage>
        <taxon>Eukaryota</taxon>
        <taxon>Fungi</taxon>
        <taxon>Dikarya</taxon>
        <taxon>Ascomycota</taxon>
        <taxon>Pezizomycotina</taxon>
        <taxon>Dothideomycetes</taxon>
        <taxon>Dothideomycetidae</taxon>
        <taxon>Dothideales</taxon>
        <taxon>Saccotheciaceae</taxon>
        <taxon>Aureobasidium</taxon>
    </lineage>
</organism>
<dbReference type="OrthoDB" id="10458370at2759"/>